<dbReference type="RefSeq" id="XP_018137810.1">
    <property type="nucleotide sequence ID" value="XM_018288404.1"/>
</dbReference>
<sequence length="427" mass="47200">MSQTQSDEGRPICGPCSKAGRYCGRFGRSSLSSTDPRTSSKTKHRRKGHDAAHSSEPCVSLSPREAVKDAAIAWHVHHYVSELAAWYDLGDSRRRFATTIAELALDESLLFSALVALSAMHVSQTTAKTARRTAEAYHGSCIRQLISLDDNSVLLDNGVALAAACLLQDVDPNRHLQGAYSFASREVSLLQNNPESLVAAGFWNYLREDITFSLFQGCSLKIDLSSFDIERMLATQERLNSMSVILGKLINASFGREISKEEWLSTQDATKLWYQQLPAPQKPFSRSTHAESNPEPFPRVWFLHDSHASAMHYFLTVSSILAVTASPAQLPLLHIPGRGNEVGESVPSAGLNQVDVLDCYASEICGIAFTTKIPSVLVNAFGPISYCAKYLRREDSRDELVRNLTACKKVIGWPIDRLIQDLKRSWG</sequence>
<dbReference type="InterPro" id="IPR021858">
    <property type="entry name" value="Fun_TF"/>
</dbReference>
<comment type="subcellular location">
    <subcellularLocation>
        <location evidence="1">Nucleus</location>
    </subcellularLocation>
</comment>
<feature type="region of interest" description="Disordered" evidence="3">
    <location>
        <begin position="1"/>
        <end position="59"/>
    </location>
</feature>
<dbReference type="GO" id="GO:0003700">
    <property type="term" value="F:DNA-binding transcription factor activity"/>
    <property type="evidence" value="ECO:0007669"/>
    <property type="project" value="TreeGrafter"/>
</dbReference>
<evidence type="ECO:0000313" key="4">
    <source>
        <dbReference type="EMBL" id="OAQ59849.1"/>
    </source>
</evidence>
<dbReference type="GO" id="GO:0005634">
    <property type="term" value="C:nucleus"/>
    <property type="evidence" value="ECO:0007669"/>
    <property type="project" value="UniProtKB-SubCell"/>
</dbReference>
<organism evidence="4 5">
    <name type="scientific">Pochonia chlamydosporia 170</name>
    <dbReference type="NCBI Taxonomy" id="1380566"/>
    <lineage>
        <taxon>Eukaryota</taxon>
        <taxon>Fungi</taxon>
        <taxon>Dikarya</taxon>
        <taxon>Ascomycota</taxon>
        <taxon>Pezizomycotina</taxon>
        <taxon>Sordariomycetes</taxon>
        <taxon>Hypocreomycetidae</taxon>
        <taxon>Hypocreales</taxon>
        <taxon>Clavicipitaceae</taxon>
        <taxon>Pochonia</taxon>
    </lineage>
</organism>
<comment type="caution">
    <text evidence="4">The sequence shown here is derived from an EMBL/GenBank/DDBJ whole genome shotgun (WGS) entry which is preliminary data.</text>
</comment>
<feature type="compositionally biased region" description="Low complexity" evidence="3">
    <location>
        <begin position="28"/>
        <end position="39"/>
    </location>
</feature>
<dbReference type="AlphaFoldDB" id="A0A179F410"/>
<reference evidence="4 5" key="1">
    <citation type="journal article" date="2016" name="PLoS Pathog.">
        <title>Biosynthesis of antibiotic leucinostatins in bio-control fungus Purpureocillium lilacinum and their inhibition on phytophthora revealed by genome mining.</title>
        <authorList>
            <person name="Wang G."/>
            <person name="Liu Z."/>
            <person name="Lin R."/>
            <person name="Li E."/>
            <person name="Mao Z."/>
            <person name="Ling J."/>
            <person name="Yang Y."/>
            <person name="Yin W.B."/>
            <person name="Xie B."/>
        </authorList>
    </citation>
    <scope>NUCLEOTIDE SEQUENCE [LARGE SCALE GENOMIC DNA]</scope>
    <source>
        <strain evidence="4">170</strain>
    </source>
</reference>
<dbReference type="PANTHER" id="PTHR37534">
    <property type="entry name" value="TRANSCRIPTIONAL ACTIVATOR PROTEIN UGA3"/>
    <property type="match status" value="1"/>
</dbReference>
<accession>A0A179F410</accession>
<evidence type="ECO:0000313" key="5">
    <source>
        <dbReference type="Proteomes" id="UP000078397"/>
    </source>
</evidence>
<dbReference type="GeneID" id="28852398"/>
<dbReference type="PANTHER" id="PTHR37534:SF2">
    <property type="entry name" value="N-ACETYLTRANSFERASE DOMAIN-CONTAINING PROTEIN"/>
    <property type="match status" value="1"/>
</dbReference>
<dbReference type="Pfam" id="PF11951">
    <property type="entry name" value="Fungal_trans_2"/>
    <property type="match status" value="1"/>
</dbReference>
<dbReference type="GO" id="GO:0000976">
    <property type="term" value="F:transcription cis-regulatory region binding"/>
    <property type="evidence" value="ECO:0007669"/>
    <property type="project" value="TreeGrafter"/>
</dbReference>
<protein>
    <recommendedName>
        <fullName evidence="6">C6 zinc finger domain-containing protein</fullName>
    </recommendedName>
</protein>
<name>A0A179F410_METCM</name>
<evidence type="ECO:0008006" key="6">
    <source>
        <dbReference type="Google" id="ProtNLM"/>
    </source>
</evidence>
<dbReference type="GO" id="GO:0045944">
    <property type="term" value="P:positive regulation of transcription by RNA polymerase II"/>
    <property type="evidence" value="ECO:0007669"/>
    <property type="project" value="TreeGrafter"/>
</dbReference>
<dbReference type="OrthoDB" id="407832at2759"/>
<gene>
    <name evidence="4" type="ORF">VFPPC_09950</name>
</gene>
<proteinExistence type="predicted"/>
<dbReference type="Proteomes" id="UP000078397">
    <property type="component" value="Unassembled WGS sequence"/>
</dbReference>
<dbReference type="STRING" id="1380566.A0A179F410"/>
<evidence type="ECO:0000256" key="1">
    <source>
        <dbReference type="ARBA" id="ARBA00004123"/>
    </source>
</evidence>
<keyword evidence="2" id="KW-0539">Nucleus</keyword>
<evidence type="ECO:0000256" key="3">
    <source>
        <dbReference type="SAM" id="MobiDB-lite"/>
    </source>
</evidence>
<keyword evidence="5" id="KW-1185">Reference proteome</keyword>
<dbReference type="KEGG" id="pchm:VFPPC_09950"/>
<evidence type="ECO:0000256" key="2">
    <source>
        <dbReference type="ARBA" id="ARBA00023242"/>
    </source>
</evidence>
<dbReference type="EMBL" id="LSBJ02000004">
    <property type="protein sequence ID" value="OAQ59849.1"/>
    <property type="molecule type" value="Genomic_DNA"/>
</dbReference>